<feature type="transmembrane region" description="Helical" evidence="2">
    <location>
        <begin position="123"/>
        <end position="145"/>
    </location>
</feature>
<sequence length="678" mass="76058">MERRRSISPLSSCSRNSSDDGSIRANPAQPLGTKTNHTQIKDTPPQYSVLEQDDANEPKNDQPTAPIRQQSWKQRIALFGWWWEFGSILVAIASTAAIVAVLAKVDDSPIATWNYSIQPASLVSIFSAIAKSALLVPIAVCLGQLKWNYFEKPRSLDYMQVFDDASRGPWGSTIFLWKTKGMARLAGIGAVVTVLLTTFEPFSQQAISFNSKDTRLYGNWAGIAWTDTLSDLQFNWGASLIADVRFNFTISMMQAMTEKPTLYQSTTCPDKECRFQNFTTLGACNKCETERIDIEEKFGCRYYTLAATTSSSTNRQNYSTFQEFKDAVTTANLPDYGMDCLREKTGFPPFNINLERRGNDTASLIGMGRPQDTSNISNGSFSQDAVFGNTYYTKKGDHFLTTVKGWSFRFCASGYNRTQLGGDNEKFDTIGTYTCFMTSWDPGPIFDLDTFGQFRGDLSYCRMSLCAQEFRDVVIYNDTLHHAPVVESPLKAVGNAYPGDVVAEAENGKRTFQIGPRATDMLKQMFETVLYSKAFIEFMVNSSDDGKGWAEVFKRIAPVARDYIRSNANDVVQTAVGTVYGQQTFFRVSWAWIIMPLLLVVMSIAVLITTAIYSRRKPFLFKNSVIAPMRYRIEDWKPDERAMTHGARETDIDLVKSAESVRARLIKTGDGSIKFVRG</sequence>
<evidence type="ECO:0000313" key="3">
    <source>
        <dbReference type="EMBL" id="KAH7089939.1"/>
    </source>
</evidence>
<feature type="region of interest" description="Disordered" evidence="1">
    <location>
        <begin position="1"/>
        <end position="67"/>
    </location>
</feature>
<evidence type="ECO:0000256" key="2">
    <source>
        <dbReference type="SAM" id="Phobius"/>
    </source>
</evidence>
<gene>
    <name evidence="3" type="ORF">FB567DRAFT_590730</name>
</gene>
<proteinExistence type="predicted"/>
<dbReference type="AlphaFoldDB" id="A0A8K0R9R9"/>
<evidence type="ECO:0000313" key="4">
    <source>
        <dbReference type="Proteomes" id="UP000813461"/>
    </source>
</evidence>
<keyword evidence="2" id="KW-1133">Transmembrane helix</keyword>
<dbReference type="Pfam" id="PF11374">
    <property type="entry name" value="DUF3176"/>
    <property type="match status" value="1"/>
</dbReference>
<dbReference type="EMBL" id="JAGMVJ010000006">
    <property type="protein sequence ID" value="KAH7089939.1"/>
    <property type="molecule type" value="Genomic_DNA"/>
</dbReference>
<accession>A0A8K0R9R9</accession>
<protein>
    <submittedName>
        <fullName evidence="3">Uncharacterized protein</fullName>
    </submittedName>
</protein>
<feature type="transmembrane region" description="Helical" evidence="2">
    <location>
        <begin position="590"/>
        <end position="613"/>
    </location>
</feature>
<dbReference type="PANTHER" id="PTHR35394">
    <property type="entry name" value="DUF3176 DOMAIN-CONTAINING PROTEIN"/>
    <property type="match status" value="1"/>
</dbReference>
<keyword evidence="4" id="KW-1185">Reference proteome</keyword>
<keyword evidence="2" id="KW-0472">Membrane</keyword>
<comment type="caution">
    <text evidence="3">The sequence shown here is derived from an EMBL/GenBank/DDBJ whole genome shotgun (WGS) entry which is preliminary data.</text>
</comment>
<reference evidence="3" key="1">
    <citation type="journal article" date="2021" name="Nat. Commun.">
        <title>Genetic determinants of endophytism in the Arabidopsis root mycobiome.</title>
        <authorList>
            <person name="Mesny F."/>
            <person name="Miyauchi S."/>
            <person name="Thiergart T."/>
            <person name="Pickel B."/>
            <person name="Atanasova L."/>
            <person name="Karlsson M."/>
            <person name="Huettel B."/>
            <person name="Barry K.W."/>
            <person name="Haridas S."/>
            <person name="Chen C."/>
            <person name="Bauer D."/>
            <person name="Andreopoulos W."/>
            <person name="Pangilinan J."/>
            <person name="LaButti K."/>
            <person name="Riley R."/>
            <person name="Lipzen A."/>
            <person name="Clum A."/>
            <person name="Drula E."/>
            <person name="Henrissat B."/>
            <person name="Kohler A."/>
            <person name="Grigoriev I.V."/>
            <person name="Martin F.M."/>
            <person name="Hacquard S."/>
        </authorList>
    </citation>
    <scope>NUCLEOTIDE SEQUENCE</scope>
    <source>
        <strain evidence="3">MPI-SDFR-AT-0120</strain>
    </source>
</reference>
<dbReference type="PANTHER" id="PTHR35394:SF5">
    <property type="entry name" value="DUF3176 DOMAIN-CONTAINING PROTEIN"/>
    <property type="match status" value="1"/>
</dbReference>
<feature type="compositionally biased region" description="Low complexity" evidence="1">
    <location>
        <begin position="7"/>
        <end position="16"/>
    </location>
</feature>
<dbReference type="Proteomes" id="UP000813461">
    <property type="component" value="Unassembled WGS sequence"/>
</dbReference>
<dbReference type="InterPro" id="IPR021514">
    <property type="entry name" value="DUF3176"/>
</dbReference>
<feature type="transmembrane region" description="Helical" evidence="2">
    <location>
        <begin position="182"/>
        <end position="199"/>
    </location>
</feature>
<name>A0A8K0R9R9_9PLEO</name>
<evidence type="ECO:0000256" key="1">
    <source>
        <dbReference type="SAM" id="MobiDB-lite"/>
    </source>
</evidence>
<organism evidence="3 4">
    <name type="scientific">Paraphoma chrysanthemicola</name>
    <dbReference type="NCBI Taxonomy" id="798071"/>
    <lineage>
        <taxon>Eukaryota</taxon>
        <taxon>Fungi</taxon>
        <taxon>Dikarya</taxon>
        <taxon>Ascomycota</taxon>
        <taxon>Pezizomycotina</taxon>
        <taxon>Dothideomycetes</taxon>
        <taxon>Pleosporomycetidae</taxon>
        <taxon>Pleosporales</taxon>
        <taxon>Pleosporineae</taxon>
        <taxon>Phaeosphaeriaceae</taxon>
        <taxon>Paraphoma</taxon>
    </lineage>
</organism>
<feature type="transmembrane region" description="Helical" evidence="2">
    <location>
        <begin position="78"/>
        <end position="103"/>
    </location>
</feature>
<keyword evidence="2" id="KW-0812">Transmembrane</keyword>
<dbReference type="OrthoDB" id="5376804at2759"/>